<dbReference type="EMBL" id="FXTH01000004">
    <property type="protein sequence ID" value="SMO52418.1"/>
    <property type="molecule type" value="Genomic_DNA"/>
</dbReference>
<sequence length="46" mass="5351">MNEILSNNNSIIDDIIFITDIKILTLTVFKMGLFVPEHTFNPFHLM</sequence>
<accession>A0A521BYZ2</accession>
<organism evidence="1 2">
    <name type="scientific">Fodinibius sediminis</name>
    <dbReference type="NCBI Taxonomy" id="1214077"/>
    <lineage>
        <taxon>Bacteria</taxon>
        <taxon>Pseudomonadati</taxon>
        <taxon>Balneolota</taxon>
        <taxon>Balneolia</taxon>
        <taxon>Balneolales</taxon>
        <taxon>Balneolaceae</taxon>
        <taxon>Fodinibius</taxon>
    </lineage>
</organism>
<evidence type="ECO:0000313" key="2">
    <source>
        <dbReference type="Proteomes" id="UP000317593"/>
    </source>
</evidence>
<reference evidence="1 2" key="1">
    <citation type="submission" date="2017-05" db="EMBL/GenBank/DDBJ databases">
        <authorList>
            <person name="Varghese N."/>
            <person name="Submissions S."/>
        </authorList>
    </citation>
    <scope>NUCLEOTIDE SEQUENCE [LARGE SCALE GENOMIC DNA]</scope>
    <source>
        <strain evidence="1 2">DSM 21194</strain>
    </source>
</reference>
<keyword evidence="2" id="KW-1185">Reference proteome</keyword>
<gene>
    <name evidence="1" type="ORF">SAMN06265218_104200</name>
</gene>
<dbReference type="AlphaFoldDB" id="A0A521BYZ2"/>
<proteinExistence type="predicted"/>
<evidence type="ECO:0000313" key="1">
    <source>
        <dbReference type="EMBL" id="SMO52418.1"/>
    </source>
</evidence>
<protein>
    <submittedName>
        <fullName evidence="1">Uncharacterized protein</fullName>
    </submittedName>
</protein>
<name>A0A521BYZ2_9BACT</name>
<dbReference type="Proteomes" id="UP000317593">
    <property type="component" value="Unassembled WGS sequence"/>
</dbReference>